<comment type="caution">
    <text evidence="1">The sequence shown here is derived from an EMBL/GenBank/DDBJ whole genome shotgun (WGS) entry which is preliminary data.</text>
</comment>
<dbReference type="AlphaFoldDB" id="A0A2D0MWL1"/>
<accession>A0A2D0MWL1</accession>
<sequence length="262" mass="28012">MRFLDLDNAVNLGGHRLSVDDLQYLQDGIFDVVSAMARIIGSGDTAAILSDLTITDNGTTFNVEKPAAVYYQGKVWLVATASNQVKGSGGEYKFQLVTELGANDPVTYGSGAQFNVHKNQYMRVVFTNLTGSDYVAFSAFTGSAWNAYTPVTISDITYAGPGESLSCRYRVQGKTMFLSINFTGQFTNASVPSLSLPFNHKFKNNGGKLLVGTTPVGADGAEGIVRAAWNANTNEIRFGNSTGSGLLVGAVDIRDTLIFEIA</sequence>
<protein>
    <submittedName>
        <fullName evidence="1">Uncharacterized protein</fullName>
    </submittedName>
</protein>
<organism evidence="1 2">
    <name type="scientific">Flavilitoribacter nigricans (strain ATCC 23147 / DSM 23189 / NBRC 102662 / NCIMB 1420 / SS-2)</name>
    <name type="common">Lewinella nigricans</name>
    <dbReference type="NCBI Taxonomy" id="1122177"/>
    <lineage>
        <taxon>Bacteria</taxon>
        <taxon>Pseudomonadati</taxon>
        <taxon>Bacteroidota</taxon>
        <taxon>Saprospiria</taxon>
        <taxon>Saprospirales</taxon>
        <taxon>Lewinellaceae</taxon>
        <taxon>Flavilitoribacter</taxon>
    </lineage>
</organism>
<dbReference type="Proteomes" id="UP000223913">
    <property type="component" value="Unassembled WGS sequence"/>
</dbReference>
<dbReference type="RefSeq" id="WP_099155934.1">
    <property type="nucleotide sequence ID" value="NZ_PDUD01000085.1"/>
</dbReference>
<evidence type="ECO:0000313" key="2">
    <source>
        <dbReference type="Proteomes" id="UP000223913"/>
    </source>
</evidence>
<gene>
    <name evidence="1" type="ORF">CRP01_41100</name>
</gene>
<proteinExistence type="predicted"/>
<evidence type="ECO:0000313" key="1">
    <source>
        <dbReference type="EMBL" id="PHN00661.1"/>
    </source>
</evidence>
<name>A0A2D0MWL1_FLAN2</name>
<dbReference type="EMBL" id="PDUD01000085">
    <property type="protein sequence ID" value="PHN00661.1"/>
    <property type="molecule type" value="Genomic_DNA"/>
</dbReference>
<reference evidence="1 2" key="1">
    <citation type="submission" date="2017-10" db="EMBL/GenBank/DDBJ databases">
        <title>The draft genome sequence of Lewinella nigricans NBRC 102662.</title>
        <authorList>
            <person name="Wang K."/>
        </authorList>
    </citation>
    <scope>NUCLEOTIDE SEQUENCE [LARGE SCALE GENOMIC DNA]</scope>
    <source>
        <strain evidence="1 2">NBRC 102662</strain>
    </source>
</reference>
<keyword evidence="2" id="KW-1185">Reference proteome</keyword>
<dbReference type="OrthoDB" id="9113831at2"/>